<evidence type="ECO:0000313" key="1">
    <source>
        <dbReference type="EMBL" id="TLD82350.1"/>
    </source>
</evidence>
<gene>
    <name evidence="1" type="ORF">LS81_008135</name>
</gene>
<protein>
    <submittedName>
        <fullName evidence="1">Uncharacterized protein</fullName>
    </submittedName>
</protein>
<dbReference type="EMBL" id="JRPL02000022">
    <property type="protein sequence ID" value="TLD82350.1"/>
    <property type="molecule type" value="Genomic_DNA"/>
</dbReference>
<dbReference type="Proteomes" id="UP000029878">
    <property type="component" value="Unassembled WGS sequence"/>
</dbReference>
<dbReference type="OrthoDB" id="5325711at2"/>
<proteinExistence type="predicted"/>
<organism evidence="1 2">
    <name type="scientific">Helicobacter trogontum</name>
    <dbReference type="NCBI Taxonomy" id="50960"/>
    <lineage>
        <taxon>Bacteria</taxon>
        <taxon>Pseudomonadati</taxon>
        <taxon>Campylobacterota</taxon>
        <taxon>Epsilonproteobacteria</taxon>
        <taxon>Campylobacterales</taxon>
        <taxon>Helicobacteraceae</taxon>
        <taxon>Helicobacter</taxon>
    </lineage>
</organism>
<comment type="caution">
    <text evidence="1">The sequence shown here is derived from an EMBL/GenBank/DDBJ whole genome shotgun (WGS) entry which is preliminary data.</text>
</comment>
<dbReference type="AlphaFoldDB" id="A0A4U8S8T0"/>
<accession>A0A4U8S8T0</accession>
<dbReference type="RefSeq" id="WP_034345872.1">
    <property type="nucleotide sequence ID" value="NZ_FZNG01000025.1"/>
</dbReference>
<reference evidence="1 2" key="1">
    <citation type="journal article" date="2014" name="Genome Announc.">
        <title>Draft genome sequences of eight enterohepatic helicobacter species isolated from both laboratory and wild rodents.</title>
        <authorList>
            <person name="Sheh A."/>
            <person name="Shen Z."/>
            <person name="Fox J.G."/>
        </authorList>
    </citation>
    <scope>NUCLEOTIDE SEQUENCE [LARGE SCALE GENOMIC DNA]</scope>
    <source>
        <strain evidence="1 2">ATCC 700114</strain>
    </source>
</reference>
<sequence length="248" mass="28313">MGMFDWMSDVWDNIKSFFGFGDKAAKDMGKQDSYDRDSTSASAEQADRIHQSLVDLTNEAKNTACKLEDQIAHAIANNFRQLEDQIQKINNRKFGSISLNLPIRQIKYTNRVNVRHIKGVLMQDLMPKLSIGNKECLKILKLKAGKDKEAEMRNFINKSFKESLIRLRNDMDTKNKDCIDNVNDKLKTRLGVMKANAQKSLDVLEDLKSSDGKDIAQKEHKQLVVLQELFFVKYATLLNGKKLRGNNG</sequence>
<evidence type="ECO:0000313" key="2">
    <source>
        <dbReference type="Proteomes" id="UP000029878"/>
    </source>
</evidence>
<name>A0A4U8S8T0_9HELI</name>